<protein>
    <submittedName>
        <fullName evidence="8">ABC transporter permease</fullName>
    </submittedName>
</protein>
<evidence type="ECO:0000256" key="3">
    <source>
        <dbReference type="ARBA" id="ARBA00022692"/>
    </source>
</evidence>
<feature type="domain" description="ABC-2 type transporter transmembrane" evidence="7">
    <location>
        <begin position="42"/>
        <end position="224"/>
    </location>
</feature>
<dbReference type="InterPro" id="IPR013525">
    <property type="entry name" value="ABC2_TM"/>
</dbReference>
<dbReference type="Proteomes" id="UP000654279">
    <property type="component" value="Unassembled WGS sequence"/>
</dbReference>
<evidence type="ECO:0000259" key="7">
    <source>
        <dbReference type="Pfam" id="PF12698"/>
    </source>
</evidence>
<dbReference type="EMBL" id="JACRSO010000001">
    <property type="protein sequence ID" value="MBC8528685.1"/>
    <property type="molecule type" value="Genomic_DNA"/>
</dbReference>
<feature type="transmembrane region" description="Helical" evidence="6">
    <location>
        <begin position="158"/>
        <end position="180"/>
    </location>
</feature>
<keyword evidence="2" id="KW-1003">Cell membrane</keyword>
<dbReference type="GO" id="GO:0005886">
    <property type="term" value="C:plasma membrane"/>
    <property type="evidence" value="ECO:0007669"/>
    <property type="project" value="UniProtKB-SubCell"/>
</dbReference>
<evidence type="ECO:0000313" key="8">
    <source>
        <dbReference type="EMBL" id="MBC8528685.1"/>
    </source>
</evidence>
<feature type="transmembrane region" description="Helical" evidence="6">
    <location>
        <begin position="47"/>
        <end position="68"/>
    </location>
</feature>
<feature type="transmembrane region" description="Helical" evidence="6">
    <location>
        <begin position="200"/>
        <end position="225"/>
    </location>
</feature>
<feature type="transmembrane region" description="Helical" evidence="6">
    <location>
        <begin position="128"/>
        <end position="151"/>
    </location>
</feature>
<feature type="transmembrane region" description="Helical" evidence="6">
    <location>
        <begin position="95"/>
        <end position="116"/>
    </location>
</feature>
<dbReference type="GO" id="GO:0140359">
    <property type="term" value="F:ABC-type transporter activity"/>
    <property type="evidence" value="ECO:0007669"/>
    <property type="project" value="InterPro"/>
</dbReference>
<gene>
    <name evidence="8" type="ORF">H8699_04435</name>
</gene>
<keyword evidence="4 6" id="KW-1133">Transmembrane helix</keyword>
<dbReference type="AlphaFoldDB" id="A0A926CXV2"/>
<evidence type="ECO:0000313" key="9">
    <source>
        <dbReference type="Proteomes" id="UP000654279"/>
    </source>
</evidence>
<keyword evidence="3 6" id="KW-0812">Transmembrane</keyword>
<dbReference type="InterPro" id="IPR051449">
    <property type="entry name" value="ABC-2_transporter_component"/>
</dbReference>
<evidence type="ECO:0000256" key="2">
    <source>
        <dbReference type="ARBA" id="ARBA00022475"/>
    </source>
</evidence>
<dbReference type="Pfam" id="PF12698">
    <property type="entry name" value="ABC2_membrane_3"/>
    <property type="match status" value="1"/>
</dbReference>
<keyword evidence="9" id="KW-1185">Reference proteome</keyword>
<dbReference type="RefSeq" id="WP_138296525.1">
    <property type="nucleotide sequence ID" value="NZ_JACRSO010000001.1"/>
</dbReference>
<sequence>MLAVLKRELKAYLLSPIGYVFMGFFLLVVGLFFALTNLASLSSQFNSVLSSISLIFLFVVPLLTMRLLSEEKKSKTDQLLLTSPLPISSVVVGKYLAAVCMFLLTIVLTFIFPIILSALGDPSASEIAAGYIGFFLMGCSFISVGLFMSALSENQVSAAASTFALLLVFYLLDVVTPSIQVDWLVNILSWFSIGSRLTDYIYGVVSLSSTIYYISFSAIFVFLTVRVLEKRRWSQS</sequence>
<evidence type="ECO:0000256" key="4">
    <source>
        <dbReference type="ARBA" id="ARBA00022989"/>
    </source>
</evidence>
<keyword evidence="5 6" id="KW-0472">Membrane</keyword>
<organism evidence="8 9">
    <name type="scientific">Luoshenia tenuis</name>
    <dbReference type="NCBI Taxonomy" id="2763654"/>
    <lineage>
        <taxon>Bacteria</taxon>
        <taxon>Bacillati</taxon>
        <taxon>Bacillota</taxon>
        <taxon>Clostridia</taxon>
        <taxon>Christensenellales</taxon>
        <taxon>Christensenellaceae</taxon>
        <taxon>Luoshenia</taxon>
    </lineage>
</organism>
<comment type="subcellular location">
    <subcellularLocation>
        <location evidence="1">Cell membrane</location>
        <topology evidence="1">Multi-pass membrane protein</topology>
    </subcellularLocation>
</comment>
<evidence type="ECO:0000256" key="5">
    <source>
        <dbReference type="ARBA" id="ARBA00023136"/>
    </source>
</evidence>
<proteinExistence type="predicted"/>
<feature type="transmembrane region" description="Helical" evidence="6">
    <location>
        <begin position="12"/>
        <end position="35"/>
    </location>
</feature>
<reference evidence="8" key="1">
    <citation type="submission" date="2020-08" db="EMBL/GenBank/DDBJ databases">
        <title>Genome public.</title>
        <authorList>
            <person name="Liu C."/>
            <person name="Sun Q."/>
        </authorList>
    </citation>
    <scope>NUCLEOTIDE SEQUENCE</scope>
    <source>
        <strain evidence="8">NSJ-44</strain>
    </source>
</reference>
<dbReference type="PANTHER" id="PTHR30294">
    <property type="entry name" value="MEMBRANE COMPONENT OF ABC TRANSPORTER YHHJ-RELATED"/>
    <property type="match status" value="1"/>
</dbReference>
<dbReference type="PANTHER" id="PTHR30294:SF29">
    <property type="entry name" value="MULTIDRUG ABC TRANSPORTER PERMEASE YBHS-RELATED"/>
    <property type="match status" value="1"/>
</dbReference>
<name>A0A926CXV2_9FIRM</name>
<accession>A0A926CXV2</accession>
<comment type="caution">
    <text evidence="8">The sequence shown here is derived from an EMBL/GenBank/DDBJ whole genome shotgun (WGS) entry which is preliminary data.</text>
</comment>
<evidence type="ECO:0000256" key="6">
    <source>
        <dbReference type="SAM" id="Phobius"/>
    </source>
</evidence>
<evidence type="ECO:0000256" key="1">
    <source>
        <dbReference type="ARBA" id="ARBA00004651"/>
    </source>
</evidence>